<sequence length="456" mass="47635">MTCGTPQLLLRGAQNGLVINKSSDKPVLNIDAKKISAPFACKMATKVWGGLQSFLLGVAVGAAAIFLVAATIVTCGAALPAIIGAIAITSEAVALTSIAVGGLAAGYAEHKKQEGLEHDCDITMESDWASFHPKVYIENRNALLNKSKMACKIGGTINIILDPKVAKAAAAYISKMNSLEIQEQENNKFWQGVISGFTGGATPIALAISIGLYTGALDFLNFWNDDSLGEARTSNNADSPLGNSVKNSVGTNVYGSGVGGGADNAVSADIKAHKVGAEEGAEIDLQISSKTAEANKQAEKAIENKLGAMETHTAAEEWGKEAGRRASSGASSSSVESAKTAEGMLGRTSEEYGKRTTQAVTKQAEILAEKTTLEEGKDAAVNAAKRGAWKDGAKKFGMALGVGLAGGVVNYFIEKKGNNDEQAIEKKTRTISKEFNSSDEDNEDNNTNYMGIISNS</sequence>
<evidence type="ECO:0000256" key="2">
    <source>
        <dbReference type="SAM" id="Phobius"/>
    </source>
</evidence>
<keyword evidence="2" id="KW-1133">Transmembrane helix</keyword>
<dbReference type="Proteomes" id="UP000003327">
    <property type="component" value="Unassembled WGS sequence"/>
</dbReference>
<dbReference type="HOGENOM" id="CLU_599728_0_0_10"/>
<evidence type="ECO:0000256" key="1">
    <source>
        <dbReference type="SAM" id="MobiDB-lite"/>
    </source>
</evidence>
<dbReference type="eggNOG" id="ENOG50340VT">
    <property type="taxonomic scope" value="Bacteria"/>
</dbReference>
<protein>
    <recommendedName>
        <fullName evidence="5">DUF4280 domain-containing protein</fullName>
    </recommendedName>
</protein>
<feature type="region of interest" description="Disordered" evidence="1">
    <location>
        <begin position="318"/>
        <end position="342"/>
    </location>
</feature>
<feature type="compositionally biased region" description="Low complexity" evidence="1">
    <location>
        <begin position="325"/>
        <end position="338"/>
    </location>
</feature>
<accession>C9MQ93</accession>
<evidence type="ECO:0000313" key="4">
    <source>
        <dbReference type="Proteomes" id="UP000003327"/>
    </source>
</evidence>
<dbReference type="STRING" id="649761.HMPREF0973_01793"/>
<organism evidence="3 4">
    <name type="scientific">Prevotella veroralis F0319</name>
    <dbReference type="NCBI Taxonomy" id="649761"/>
    <lineage>
        <taxon>Bacteria</taxon>
        <taxon>Pseudomonadati</taxon>
        <taxon>Bacteroidota</taxon>
        <taxon>Bacteroidia</taxon>
        <taxon>Bacteroidales</taxon>
        <taxon>Prevotellaceae</taxon>
        <taxon>Prevotella</taxon>
    </lineage>
</organism>
<gene>
    <name evidence="3" type="ORF">HMPREF0973_01793</name>
</gene>
<dbReference type="EMBL" id="ACVA01000040">
    <property type="protein sequence ID" value="EEX18349.1"/>
    <property type="molecule type" value="Genomic_DNA"/>
</dbReference>
<name>C9MQ93_9BACT</name>
<keyword evidence="4" id="KW-1185">Reference proteome</keyword>
<feature type="transmembrane region" description="Helical" evidence="2">
    <location>
        <begin position="85"/>
        <end position="108"/>
    </location>
</feature>
<dbReference type="InterPro" id="IPR025460">
    <property type="entry name" value="DUF4280"/>
</dbReference>
<feature type="transmembrane region" description="Helical" evidence="2">
    <location>
        <begin position="54"/>
        <end position="79"/>
    </location>
</feature>
<proteinExistence type="predicted"/>
<dbReference type="AlphaFoldDB" id="C9MQ93"/>
<evidence type="ECO:0000313" key="3">
    <source>
        <dbReference type="EMBL" id="EEX18349.1"/>
    </source>
</evidence>
<evidence type="ECO:0008006" key="5">
    <source>
        <dbReference type="Google" id="ProtNLM"/>
    </source>
</evidence>
<comment type="caution">
    <text evidence="3">The sequence shown here is derived from an EMBL/GenBank/DDBJ whole genome shotgun (WGS) entry which is preliminary data.</text>
</comment>
<feature type="region of interest" description="Disordered" evidence="1">
    <location>
        <begin position="430"/>
        <end position="456"/>
    </location>
</feature>
<keyword evidence="2" id="KW-0812">Transmembrane</keyword>
<keyword evidence="2" id="KW-0472">Membrane</keyword>
<reference evidence="3 4" key="1">
    <citation type="submission" date="2009-09" db="EMBL/GenBank/DDBJ databases">
        <authorList>
            <person name="Weinstock G."/>
            <person name="Sodergren E."/>
            <person name="Clifton S."/>
            <person name="Fulton L."/>
            <person name="Fulton B."/>
            <person name="Courtney L."/>
            <person name="Fronick C."/>
            <person name="Harrison M."/>
            <person name="Strong C."/>
            <person name="Farmer C."/>
            <person name="Delahaunty K."/>
            <person name="Markovic C."/>
            <person name="Hall O."/>
            <person name="Minx P."/>
            <person name="Tomlinson C."/>
            <person name="Mitreva M."/>
            <person name="Nelson J."/>
            <person name="Hou S."/>
            <person name="Wollam A."/>
            <person name="Pepin K.H."/>
            <person name="Johnson M."/>
            <person name="Bhonagiri V."/>
            <person name="Nash W.E."/>
            <person name="Warren W."/>
            <person name="Chinwalla A."/>
            <person name="Mardis E.R."/>
            <person name="Wilson R.K."/>
        </authorList>
    </citation>
    <scope>NUCLEOTIDE SEQUENCE [LARGE SCALE GENOMIC DNA]</scope>
    <source>
        <strain evidence="3 4">F0319</strain>
    </source>
</reference>
<dbReference type="Pfam" id="PF14107">
    <property type="entry name" value="DUF4280"/>
    <property type="match status" value="1"/>
</dbReference>